<comment type="caution">
    <text evidence="19">The sequence shown here is derived from an EMBL/GenBank/DDBJ whole genome shotgun (WGS) entry which is preliminary data.</text>
</comment>
<evidence type="ECO:0000256" key="17">
    <source>
        <dbReference type="PIRSR" id="PIRSR000167-2"/>
    </source>
</evidence>
<feature type="binding site" evidence="16">
    <location>
        <position position="108"/>
    </location>
    <ligand>
        <name>S-adenosyl-L-methionine</name>
        <dbReference type="ChEBI" id="CHEBI:59789"/>
        <label>1</label>
    </ligand>
</feature>
<dbReference type="SMART" id="SM00729">
    <property type="entry name" value="Elp3"/>
    <property type="match status" value="1"/>
</dbReference>
<feature type="binding site" evidence="16">
    <location>
        <position position="168"/>
    </location>
    <ligand>
        <name>S-adenosyl-L-methionine</name>
        <dbReference type="ChEBI" id="CHEBI:59789"/>
        <label>2</label>
    </ligand>
</feature>
<keyword evidence="10 15" id="KW-0408">Iron</keyword>
<dbReference type="InterPro" id="IPR007197">
    <property type="entry name" value="rSAM"/>
</dbReference>
<keyword evidence="5 15" id="KW-0004">4Fe-4S</keyword>
<comment type="subunit">
    <text evidence="4">Monomer.</text>
</comment>
<keyword evidence="9 15" id="KW-0560">Oxidoreductase</keyword>
<feature type="binding site" evidence="16">
    <location>
        <begin position="63"/>
        <end position="65"/>
    </location>
    <ligand>
        <name>S-adenosyl-L-methionine</name>
        <dbReference type="ChEBI" id="CHEBI:59789"/>
        <label>2</label>
    </ligand>
</feature>
<evidence type="ECO:0000256" key="16">
    <source>
        <dbReference type="PIRSR" id="PIRSR000167-1"/>
    </source>
</evidence>
<dbReference type="SFLD" id="SFLDS00029">
    <property type="entry name" value="Radical_SAM"/>
    <property type="match status" value="1"/>
</dbReference>
<evidence type="ECO:0000259" key="18">
    <source>
        <dbReference type="PROSITE" id="PS51918"/>
    </source>
</evidence>
<feature type="binding site" evidence="16">
    <location>
        <position position="180"/>
    </location>
    <ligand>
        <name>S-adenosyl-L-methionine</name>
        <dbReference type="ChEBI" id="CHEBI:59789"/>
        <label>2</label>
    </ligand>
</feature>
<evidence type="ECO:0000256" key="6">
    <source>
        <dbReference type="ARBA" id="ARBA00022490"/>
    </source>
</evidence>
<evidence type="ECO:0000256" key="12">
    <source>
        <dbReference type="ARBA" id="ARBA00023244"/>
    </source>
</evidence>
<organism evidence="19 20">
    <name type="scientific">Rhizobium altiplani</name>
    <dbReference type="NCBI Taxonomy" id="1864509"/>
    <lineage>
        <taxon>Bacteria</taxon>
        <taxon>Pseudomonadati</taxon>
        <taxon>Pseudomonadota</taxon>
        <taxon>Alphaproteobacteria</taxon>
        <taxon>Hyphomicrobiales</taxon>
        <taxon>Rhizobiaceae</taxon>
        <taxon>Rhizobium/Agrobacterium group</taxon>
        <taxon>Rhizobium</taxon>
    </lineage>
</organism>
<dbReference type="GO" id="GO:0005737">
    <property type="term" value="C:cytoplasm"/>
    <property type="evidence" value="ECO:0007669"/>
    <property type="project" value="UniProtKB-SubCell"/>
</dbReference>
<feature type="binding site" evidence="16">
    <location>
        <position position="141"/>
    </location>
    <ligand>
        <name>S-adenosyl-L-methionine</name>
        <dbReference type="ChEBI" id="CHEBI:59789"/>
        <label>1</label>
    </ligand>
</feature>
<feature type="binding site" evidence="16">
    <location>
        <position position="239"/>
    </location>
    <ligand>
        <name>S-adenosyl-L-methionine</name>
        <dbReference type="ChEBI" id="CHEBI:59789"/>
        <label>2</label>
    </ligand>
</feature>
<dbReference type="RefSeq" id="WP_062368244.1">
    <property type="nucleotide sequence ID" value="NZ_LNCD01000001.1"/>
</dbReference>
<dbReference type="PIRSF" id="PIRSF000167">
    <property type="entry name" value="HemN"/>
    <property type="match status" value="1"/>
</dbReference>
<dbReference type="GO" id="GO:0051989">
    <property type="term" value="F:coproporphyrinogen dehydrogenase activity"/>
    <property type="evidence" value="ECO:0007669"/>
    <property type="project" value="UniProtKB-EC"/>
</dbReference>
<evidence type="ECO:0000256" key="7">
    <source>
        <dbReference type="ARBA" id="ARBA00022691"/>
    </source>
</evidence>
<dbReference type="EC" id="1.3.98.3" evidence="15"/>
<evidence type="ECO:0000256" key="8">
    <source>
        <dbReference type="ARBA" id="ARBA00022723"/>
    </source>
</evidence>
<evidence type="ECO:0000256" key="13">
    <source>
        <dbReference type="ARBA" id="ARBA00024295"/>
    </source>
</evidence>
<dbReference type="GO" id="GO:0051539">
    <property type="term" value="F:4 iron, 4 sulfur cluster binding"/>
    <property type="evidence" value="ECO:0007669"/>
    <property type="project" value="UniProtKB-KW"/>
</dbReference>
<dbReference type="UniPathway" id="UPA00251">
    <property type="reaction ID" value="UER00323"/>
</dbReference>
<sequence>MSEALVAKYGDARLPRYTSYPTAPAFAATVGPDEYAQGLQAISASDPVSIYLHVPFCRSMCWYCGCHTTITRQDAPILEYLDVMSQEIELVSFAARNNVPVKNVHFGGGTPTIMKPHEFAALMMKLRSAFQFEHDASVAVEIDPRTLAPEMIAAMGENGVDRASLGVQSFDPVVQKAINRIQTFGQTQAAVAGLRSFGVTSINFDLIYGLPHQTVQSCVDTVRQAVELSPERFAVFGYAHVPAFKKHQRLIDEAALPDAAQRNEQAEAVAEELVNCGYVRIGLDHFALPGDELAVASSAGTLHRNFQGYTTDDCATLIGLGASAIGRLPSGYYQNHVALGRYAERVASGVLPTAKGYMLTGEDKLRARVIERLMCDFEVDLPKLAEESGYESGFLLDRNDRLQALVSDGVVTIEEGRVVVSRSSRFMVRAVASAFDAYFGSLGRSHSKAA</sequence>
<accession>A0A109K3Q3</accession>
<dbReference type="InterPro" id="IPR004558">
    <property type="entry name" value="Coprogen_oxidase_HemN"/>
</dbReference>
<evidence type="ECO:0000256" key="5">
    <source>
        <dbReference type="ARBA" id="ARBA00022485"/>
    </source>
</evidence>
<feature type="binding site" evidence="16">
    <location>
        <position position="325"/>
    </location>
    <ligand>
        <name>S-adenosyl-L-methionine</name>
        <dbReference type="ChEBI" id="CHEBI:59789"/>
        <label>1</label>
    </ligand>
</feature>
<evidence type="ECO:0000256" key="3">
    <source>
        <dbReference type="ARBA" id="ARBA00005493"/>
    </source>
</evidence>
<keyword evidence="7 15" id="KW-0949">S-adenosyl-L-methionine</keyword>
<gene>
    <name evidence="19" type="ORF">AS026_00145</name>
</gene>
<dbReference type="Pfam" id="PF06969">
    <property type="entry name" value="HemN_C"/>
    <property type="match status" value="1"/>
</dbReference>
<feature type="binding site" evidence="16">
    <location>
        <begin position="109"/>
        <end position="110"/>
    </location>
    <ligand>
        <name>S-adenosyl-L-methionine</name>
        <dbReference type="ChEBI" id="CHEBI:59789"/>
        <label>2</label>
    </ligand>
</feature>
<evidence type="ECO:0000313" key="19">
    <source>
        <dbReference type="EMBL" id="KWV60252.1"/>
    </source>
</evidence>
<dbReference type="GO" id="GO:0006782">
    <property type="term" value="P:protoporphyrinogen IX biosynthetic process"/>
    <property type="evidence" value="ECO:0007669"/>
    <property type="project" value="UniProtKB-UniPathway"/>
</dbReference>
<dbReference type="Proteomes" id="UP000068164">
    <property type="component" value="Unassembled WGS sequence"/>
</dbReference>
<dbReference type="InterPro" id="IPR010723">
    <property type="entry name" value="HemN_C"/>
</dbReference>
<keyword evidence="8 15" id="KW-0479">Metal-binding</keyword>
<proteinExistence type="inferred from homology"/>
<dbReference type="OrthoDB" id="9808022at2"/>
<dbReference type="InterPro" id="IPR058240">
    <property type="entry name" value="rSAM_sf"/>
</dbReference>
<evidence type="ECO:0000256" key="10">
    <source>
        <dbReference type="ARBA" id="ARBA00023004"/>
    </source>
</evidence>
<reference evidence="19 20" key="1">
    <citation type="submission" date="2015-11" db="EMBL/GenBank/DDBJ databases">
        <title>Draft Genome Sequence of the Strain BR 10423 (Rhizobium sp.) isolated from nodules of Mimosa pudica.</title>
        <authorList>
            <person name="Barauna A.C."/>
            <person name="Zilli J.E."/>
            <person name="Simoes-Araujo J.L."/>
            <person name="Reis V.M."/>
            <person name="James E.K."/>
            <person name="Reis F.B.Jr."/>
            <person name="Rouws L.F."/>
            <person name="Passos S.R."/>
            <person name="Gois S.R."/>
        </authorList>
    </citation>
    <scope>NUCLEOTIDE SEQUENCE [LARGE SCALE GENOMIC DNA]</scope>
    <source>
        <strain evidence="19 20">BR10423</strain>
    </source>
</reference>
<keyword evidence="11 15" id="KW-0411">Iron-sulfur</keyword>
<dbReference type="Gene3D" id="3.80.30.20">
    <property type="entry name" value="tm_1862 like domain"/>
    <property type="match status" value="1"/>
</dbReference>
<evidence type="ECO:0000256" key="15">
    <source>
        <dbReference type="PIRNR" id="PIRNR000167"/>
    </source>
</evidence>
<keyword evidence="6 15" id="KW-0963">Cytoplasm</keyword>
<dbReference type="SFLD" id="SFLDG01065">
    <property type="entry name" value="anaerobic_coproporphyrinogen-I"/>
    <property type="match status" value="1"/>
</dbReference>
<dbReference type="NCBIfam" id="TIGR00538">
    <property type="entry name" value="hemN"/>
    <property type="match status" value="1"/>
</dbReference>
<feature type="binding site" evidence="17">
    <location>
        <position position="61"/>
    </location>
    <ligand>
        <name>[4Fe-4S] cluster</name>
        <dbReference type="ChEBI" id="CHEBI:49883"/>
        <note>4Fe-4S-S-AdoMet</note>
    </ligand>
</feature>
<dbReference type="InterPro" id="IPR023404">
    <property type="entry name" value="rSAM_horseshoe"/>
</dbReference>
<comment type="catalytic activity">
    <reaction evidence="14 15">
        <text>coproporphyrinogen III + 2 S-adenosyl-L-methionine = protoporphyrinogen IX + 2 5'-deoxyadenosine + 2 L-methionine + 2 CO2</text>
        <dbReference type="Rhea" id="RHEA:15425"/>
        <dbReference type="ChEBI" id="CHEBI:16526"/>
        <dbReference type="ChEBI" id="CHEBI:17319"/>
        <dbReference type="ChEBI" id="CHEBI:57307"/>
        <dbReference type="ChEBI" id="CHEBI:57309"/>
        <dbReference type="ChEBI" id="CHEBI:57844"/>
        <dbReference type="ChEBI" id="CHEBI:59789"/>
        <dbReference type="EC" id="1.3.98.3"/>
    </reaction>
</comment>
<dbReference type="CDD" id="cd01335">
    <property type="entry name" value="Radical_SAM"/>
    <property type="match status" value="1"/>
</dbReference>
<evidence type="ECO:0000256" key="14">
    <source>
        <dbReference type="ARBA" id="ARBA00048321"/>
    </source>
</evidence>
<comment type="function">
    <text evidence="13">Involved in the heme biosynthesis. Catalyzes the anaerobic oxidative decarboxylation of propionate groups of rings A and B of coproporphyrinogen III to yield the vinyl groups in protoporphyrinogen IX.</text>
</comment>
<comment type="cofactor">
    <cofactor evidence="15 17">
        <name>[4Fe-4S] cluster</name>
        <dbReference type="ChEBI" id="CHEBI:49883"/>
    </cofactor>
    <text evidence="15 17">Binds 1 [4Fe-4S] cluster. The cluster is coordinated with 3 cysteines and an exchangeable S-adenosyl-L-methionine.</text>
</comment>
<comment type="subcellular location">
    <subcellularLocation>
        <location evidence="1 15">Cytoplasm</location>
    </subcellularLocation>
</comment>
<evidence type="ECO:0000256" key="2">
    <source>
        <dbReference type="ARBA" id="ARBA00004785"/>
    </source>
</evidence>
<feature type="binding site" evidence="17">
    <location>
        <position position="57"/>
    </location>
    <ligand>
        <name>[4Fe-4S] cluster</name>
        <dbReference type="ChEBI" id="CHEBI:49883"/>
        <note>4Fe-4S-S-AdoMet</note>
    </ligand>
</feature>
<dbReference type="InterPro" id="IPR006638">
    <property type="entry name" value="Elp3/MiaA/NifB-like_rSAM"/>
</dbReference>
<dbReference type="Pfam" id="PF04055">
    <property type="entry name" value="Radical_SAM"/>
    <property type="match status" value="1"/>
</dbReference>
<evidence type="ECO:0000313" key="20">
    <source>
        <dbReference type="Proteomes" id="UP000068164"/>
    </source>
</evidence>
<keyword evidence="12 15" id="KW-0627">Porphyrin biosynthesis</keyword>
<dbReference type="Gene3D" id="1.10.10.920">
    <property type="match status" value="1"/>
</dbReference>
<comment type="pathway">
    <text evidence="2 15">Porphyrin-containing compound metabolism; protoporphyrin-IX biosynthesis; protoporphyrinogen-IX from coproporphyrinogen-III (AdoMet route): step 1/1.</text>
</comment>
<evidence type="ECO:0000256" key="9">
    <source>
        <dbReference type="ARBA" id="ARBA00023002"/>
    </source>
</evidence>
<protein>
    <recommendedName>
        <fullName evidence="15">Coproporphyrinogen-III oxidase</fullName>
        <ecNumber evidence="15">1.3.98.3</ecNumber>
    </recommendedName>
</protein>
<dbReference type="EMBL" id="LNCD01000001">
    <property type="protein sequence ID" value="KWV60252.1"/>
    <property type="molecule type" value="Genomic_DNA"/>
</dbReference>
<comment type="similarity">
    <text evidence="3 15">Belongs to the anaerobic coproporphyrinogen-III oxidase family.</text>
</comment>
<dbReference type="AlphaFoldDB" id="A0A109K3Q3"/>
<feature type="binding site" evidence="17">
    <location>
        <position position="64"/>
    </location>
    <ligand>
        <name>[4Fe-4S] cluster</name>
        <dbReference type="ChEBI" id="CHEBI:49883"/>
        <note>4Fe-4S-S-AdoMet</note>
    </ligand>
</feature>
<feature type="binding site" evidence="16">
    <location>
        <position position="205"/>
    </location>
    <ligand>
        <name>S-adenosyl-L-methionine</name>
        <dbReference type="ChEBI" id="CHEBI:59789"/>
        <label>2</label>
    </ligand>
</feature>
<evidence type="ECO:0000256" key="11">
    <source>
        <dbReference type="ARBA" id="ARBA00023014"/>
    </source>
</evidence>
<dbReference type="GO" id="GO:0046872">
    <property type="term" value="F:metal ion binding"/>
    <property type="evidence" value="ECO:0007669"/>
    <property type="project" value="UniProtKB-KW"/>
</dbReference>
<name>A0A109K3Q3_9HYPH</name>
<dbReference type="InterPro" id="IPR034505">
    <property type="entry name" value="Coproporphyrinogen-III_oxidase"/>
</dbReference>
<dbReference type="SUPFAM" id="SSF102114">
    <property type="entry name" value="Radical SAM enzymes"/>
    <property type="match status" value="1"/>
</dbReference>
<evidence type="ECO:0000256" key="1">
    <source>
        <dbReference type="ARBA" id="ARBA00004496"/>
    </source>
</evidence>
<feature type="binding site" evidence="16">
    <location>
        <position position="51"/>
    </location>
    <ligand>
        <name>S-adenosyl-L-methionine</name>
        <dbReference type="ChEBI" id="CHEBI:59789"/>
        <label>1</label>
    </ligand>
</feature>
<dbReference type="GO" id="GO:0004109">
    <property type="term" value="F:coproporphyrinogen oxidase activity"/>
    <property type="evidence" value="ECO:0007669"/>
    <property type="project" value="InterPro"/>
</dbReference>
<evidence type="ECO:0000256" key="4">
    <source>
        <dbReference type="ARBA" id="ARBA00011245"/>
    </source>
</evidence>
<keyword evidence="20" id="KW-1185">Reference proteome</keyword>
<dbReference type="PROSITE" id="PS51918">
    <property type="entry name" value="RADICAL_SAM"/>
    <property type="match status" value="1"/>
</dbReference>
<dbReference type="PANTHER" id="PTHR13932">
    <property type="entry name" value="COPROPORPHYRINIGEN III OXIDASE"/>
    <property type="match status" value="1"/>
</dbReference>
<feature type="domain" description="Radical SAM core" evidence="18">
    <location>
        <begin position="42"/>
        <end position="277"/>
    </location>
</feature>
<dbReference type="PANTHER" id="PTHR13932:SF6">
    <property type="entry name" value="OXYGEN-INDEPENDENT COPROPORPHYRINOGEN III OXIDASE"/>
    <property type="match status" value="1"/>
</dbReference>